<comment type="caution">
    <text evidence="6">The sequence shown here is derived from an EMBL/GenBank/DDBJ whole genome shotgun (WGS) entry which is preliminary data.</text>
</comment>
<dbReference type="PRINTS" id="PR00455">
    <property type="entry name" value="HTHTETR"/>
</dbReference>
<evidence type="ECO:0000313" key="7">
    <source>
        <dbReference type="Proteomes" id="UP001524501"/>
    </source>
</evidence>
<dbReference type="InterPro" id="IPR009057">
    <property type="entry name" value="Homeodomain-like_sf"/>
</dbReference>
<organism evidence="6 7">
    <name type="scientific">Rhodococcus tibetensis</name>
    <dbReference type="NCBI Taxonomy" id="2965064"/>
    <lineage>
        <taxon>Bacteria</taxon>
        <taxon>Bacillati</taxon>
        <taxon>Actinomycetota</taxon>
        <taxon>Actinomycetes</taxon>
        <taxon>Mycobacteriales</taxon>
        <taxon>Nocardiaceae</taxon>
        <taxon>Rhodococcus</taxon>
    </lineage>
</organism>
<sequence length="206" mass="22709">MARTTFSTDALLDAAREVILERGPRAATITMIAAQAGAPTGSIYHRFASVDELLVRTWLRAVRRTQQVRPGGSDTAENPAEAAVRLALAFYDHCIETPQDTLLLDRLRREDVRHLDLDPALQAEVEAADRDTAALMGALTRTVFGHSGRRQSDLVVLAVIDLPHSFVQRYLQSGKRPPRSRREKLPDAVRAVLTDRNVPAEGLGEP</sequence>
<feature type="domain" description="HTH tetR-type" evidence="5">
    <location>
        <begin position="5"/>
        <end position="65"/>
    </location>
</feature>
<feature type="DNA-binding region" description="H-T-H motif" evidence="4">
    <location>
        <begin position="28"/>
        <end position="47"/>
    </location>
</feature>
<dbReference type="Pfam" id="PF00440">
    <property type="entry name" value="TetR_N"/>
    <property type="match status" value="1"/>
</dbReference>
<protein>
    <submittedName>
        <fullName evidence="6">TetR/AcrR family transcriptional regulator</fullName>
    </submittedName>
</protein>
<dbReference type="InterPro" id="IPR001647">
    <property type="entry name" value="HTH_TetR"/>
</dbReference>
<keyword evidence="1" id="KW-0805">Transcription regulation</keyword>
<evidence type="ECO:0000256" key="1">
    <source>
        <dbReference type="ARBA" id="ARBA00023015"/>
    </source>
</evidence>
<dbReference type="SUPFAM" id="SSF46689">
    <property type="entry name" value="Homeodomain-like"/>
    <property type="match status" value="1"/>
</dbReference>
<reference evidence="6 7" key="1">
    <citation type="submission" date="2022-07" db="EMBL/GenBank/DDBJ databases">
        <title>Degradation activity of malathion, p-nitrophenol and potential low-temperature adaptation strategy of Rhodococcus sp. FXJ9.536.</title>
        <authorList>
            <person name="Huang J."/>
            <person name="Huang Y."/>
        </authorList>
    </citation>
    <scope>NUCLEOTIDE SEQUENCE [LARGE SCALE GENOMIC DNA]</scope>
    <source>
        <strain evidence="6 7">FXJ9.536</strain>
    </source>
</reference>
<evidence type="ECO:0000256" key="3">
    <source>
        <dbReference type="ARBA" id="ARBA00023163"/>
    </source>
</evidence>
<gene>
    <name evidence="6" type="ORF">NOF53_18940</name>
</gene>
<dbReference type="Gene3D" id="1.10.357.10">
    <property type="entry name" value="Tetracycline Repressor, domain 2"/>
    <property type="match status" value="1"/>
</dbReference>
<dbReference type="PROSITE" id="PS50977">
    <property type="entry name" value="HTH_TETR_2"/>
    <property type="match status" value="1"/>
</dbReference>
<accession>A0ABT1QFZ9</accession>
<dbReference type="Proteomes" id="UP001524501">
    <property type="component" value="Unassembled WGS sequence"/>
</dbReference>
<evidence type="ECO:0000259" key="5">
    <source>
        <dbReference type="PROSITE" id="PS50977"/>
    </source>
</evidence>
<evidence type="ECO:0000256" key="2">
    <source>
        <dbReference type="ARBA" id="ARBA00023125"/>
    </source>
</evidence>
<dbReference type="PANTHER" id="PTHR30055">
    <property type="entry name" value="HTH-TYPE TRANSCRIPTIONAL REGULATOR RUTR"/>
    <property type="match status" value="1"/>
</dbReference>
<keyword evidence="3" id="KW-0804">Transcription</keyword>
<proteinExistence type="predicted"/>
<dbReference type="RefSeq" id="WP_255971518.1">
    <property type="nucleotide sequence ID" value="NZ_JANFQF010000016.1"/>
</dbReference>
<keyword evidence="2 4" id="KW-0238">DNA-binding</keyword>
<dbReference type="PANTHER" id="PTHR30055:SF234">
    <property type="entry name" value="HTH-TYPE TRANSCRIPTIONAL REGULATOR BETI"/>
    <property type="match status" value="1"/>
</dbReference>
<keyword evidence="7" id="KW-1185">Reference proteome</keyword>
<name>A0ABT1QFZ9_9NOCA</name>
<evidence type="ECO:0000256" key="4">
    <source>
        <dbReference type="PROSITE-ProRule" id="PRU00335"/>
    </source>
</evidence>
<dbReference type="InterPro" id="IPR050109">
    <property type="entry name" value="HTH-type_TetR-like_transc_reg"/>
</dbReference>
<evidence type="ECO:0000313" key="6">
    <source>
        <dbReference type="EMBL" id="MCQ4121216.1"/>
    </source>
</evidence>
<dbReference type="EMBL" id="JANFQF010000016">
    <property type="protein sequence ID" value="MCQ4121216.1"/>
    <property type="molecule type" value="Genomic_DNA"/>
</dbReference>